<evidence type="ECO:0000256" key="9">
    <source>
        <dbReference type="RuleBase" id="RU364070"/>
    </source>
</evidence>
<keyword evidence="11" id="KW-1185">Reference proteome</keyword>
<comment type="caution">
    <text evidence="9">Lacks conserved residue(s) required for the propagation of feature annotation.</text>
</comment>
<feature type="transmembrane region" description="Helical" evidence="9">
    <location>
        <begin position="870"/>
        <end position="888"/>
    </location>
</feature>
<gene>
    <name evidence="10" type="ORF">Q9315_23750</name>
</gene>
<name>A0ABY9KDW8_9HYPH</name>
<keyword evidence="8 9" id="KW-0472">Membrane</keyword>
<feature type="transmembrane region" description="Helical" evidence="9">
    <location>
        <begin position="340"/>
        <end position="359"/>
    </location>
</feature>
<feature type="transmembrane region" description="Helical" evidence="9">
    <location>
        <begin position="366"/>
        <end position="387"/>
    </location>
</feature>
<feature type="transmembrane region" description="Helical" evidence="9">
    <location>
        <begin position="967"/>
        <end position="986"/>
    </location>
</feature>
<geneLocation type="plasmid" evidence="10 11">
    <name>unnamed1</name>
</geneLocation>
<dbReference type="PANTHER" id="PTHR32063">
    <property type="match status" value="1"/>
</dbReference>
<dbReference type="PANTHER" id="PTHR32063:SF13">
    <property type="entry name" value="MULTIDRUG EFFLUX PUMP SUBUNIT ACRB-RELATED"/>
    <property type="match status" value="1"/>
</dbReference>
<dbReference type="InterPro" id="IPR027463">
    <property type="entry name" value="AcrB_DN_DC_subdom"/>
</dbReference>
<feature type="transmembrane region" description="Helical" evidence="9">
    <location>
        <begin position="998"/>
        <end position="1022"/>
    </location>
</feature>
<evidence type="ECO:0000256" key="2">
    <source>
        <dbReference type="ARBA" id="ARBA00010942"/>
    </source>
</evidence>
<dbReference type="Gene3D" id="3.30.70.1320">
    <property type="entry name" value="Multidrug efflux transporter AcrB pore domain like"/>
    <property type="match status" value="1"/>
</dbReference>
<dbReference type="InterPro" id="IPR004764">
    <property type="entry name" value="MdtF-like"/>
</dbReference>
<sequence>MSLFFINRPIFAWVIAVCVMLAGILSISSLSISQYPQIAPTSVTVSATYSGADAQTVENSVTKVIEQGMTGIDNLDHMTSTSTSTGEASVELTFTNQADPDVAQMQVQNKLQQVESSLPTAVQTAGVTVTKSSSSFLLIAAFVSNDGKLSATDISDYINSTLKDRIARVEGVGDTRLFGSGYAMRIWLDPDKLSKYSLTVSDVTSAIEAQNTQVSAGQLGAAPQRKGQQLNATVTAKSRLQTPEEFENIILKSQTDGSLVQMSDVATVELGAESYTTTTKYNGKPASGIGVNLATGANAIDTANGVKSAIEAMKPTMPQNVDVVYPYDTTPFVELSIQDVFKTLGEAIVLVFVVMFIFLQSFRATIIPTLAVPVVLLGTFGILSLFGYSINTLTMFAMVLAIGLLVDDAIVVVENVERVMEEEGLDPKAATIKSMKEISSALIGIATVLSAVFIPMAFFSGSVGIIYRQFSVTIVSAMVLSVGVALIFTPALCATLLRPPKHEAKNKGLFGWFNRGFERTSNAYQKSISGIVRRSPVFLVIFVAMVAVAAYTFTRMESSFIPDEDQGVLIASVQLPPGATEDRTRKMLDDVTNYFLNDEKEYVEGVMSSVGFSFGGAGQNVGIAFISLKDFEGRTDENAKAGAIAGRAMGAFSKFSDGSAFALQPPAIPGFGTSGGFSFYLMDSNSAGHAALIDVRNQLLAAAGKDTQLVGTRPNGQEDTPQYSIQIDDRKASALGLQISDINNTLSTAWGGSYVNDFIDRGRVKPVYVQSATDFRMQPEDLGRWYAKNSSDTMVPFSSFATGKWTYGSPRLERFNGVSAVEIQGSAAPGVSSGTAMTAIDDLMQELPAGYQHEWTGLSAQERLSGNQALQLYAISVLVVFVALAALYESLTIPFAVLLSVPIGIFGAVVAATLFGQTNDVYFKVGLLTTIGLAAKNAILIVEFAIEQQAHGKSLIEATLEASRQRLRPILMTSLAFILGVLPLAVADGAGSGAQNSIGIGVMGGMISATVLGVFFIPLLFVTVRRIFRSRSTNTAAATVAPTE</sequence>
<protein>
    <recommendedName>
        <fullName evidence="9">Efflux pump membrane transporter</fullName>
    </recommendedName>
</protein>
<dbReference type="Gene3D" id="3.30.70.1430">
    <property type="entry name" value="Multidrug efflux transporter AcrB pore domain"/>
    <property type="match status" value="2"/>
</dbReference>
<keyword evidence="3 9" id="KW-0813">Transport</keyword>
<dbReference type="PRINTS" id="PR00702">
    <property type="entry name" value="ACRIFLAVINRP"/>
</dbReference>
<keyword evidence="10" id="KW-0614">Plasmid</keyword>
<dbReference type="EMBL" id="CP132315">
    <property type="protein sequence ID" value="WLS05177.1"/>
    <property type="molecule type" value="Genomic_DNA"/>
</dbReference>
<dbReference type="NCBIfam" id="TIGR00915">
    <property type="entry name" value="2A0602"/>
    <property type="match status" value="1"/>
</dbReference>
<keyword evidence="5 9" id="KW-0997">Cell inner membrane</keyword>
<keyword evidence="6 9" id="KW-0812">Transmembrane</keyword>
<evidence type="ECO:0000313" key="11">
    <source>
        <dbReference type="Proteomes" id="UP001225788"/>
    </source>
</evidence>
<organism evidence="10 11">
    <name type="scientific">Shinella oryzae</name>
    <dbReference type="NCBI Taxonomy" id="2871820"/>
    <lineage>
        <taxon>Bacteria</taxon>
        <taxon>Pseudomonadati</taxon>
        <taxon>Pseudomonadota</taxon>
        <taxon>Alphaproteobacteria</taxon>
        <taxon>Hyphomicrobiales</taxon>
        <taxon>Rhizobiaceae</taxon>
        <taxon>Shinella</taxon>
    </lineage>
</organism>
<evidence type="ECO:0000256" key="8">
    <source>
        <dbReference type="ARBA" id="ARBA00023136"/>
    </source>
</evidence>
<keyword evidence="7 9" id="KW-1133">Transmembrane helix</keyword>
<evidence type="ECO:0000256" key="4">
    <source>
        <dbReference type="ARBA" id="ARBA00022475"/>
    </source>
</evidence>
<reference evidence="10 11" key="1">
    <citation type="submission" date="2023-08" db="EMBL/GenBank/DDBJ databases">
        <title>Pathogen: clinical or host-associated sample.</title>
        <authorList>
            <person name="Hergert J."/>
            <person name="Casey R."/>
            <person name="Wagner J."/>
            <person name="Young E.L."/>
            <person name="Oakeson K.F."/>
        </authorList>
    </citation>
    <scope>NUCLEOTIDE SEQUENCE [LARGE SCALE GENOMIC DNA]</scope>
    <source>
        <strain evidence="10 11">UPHL-collab-2</strain>
        <plasmid evidence="10 11">unnamed1</plasmid>
    </source>
</reference>
<comment type="similarity">
    <text evidence="2 9">Belongs to the resistance-nodulation-cell division (RND) (TC 2.A.6) family.</text>
</comment>
<dbReference type="InterPro" id="IPR001036">
    <property type="entry name" value="Acrflvin-R"/>
</dbReference>
<feature type="transmembrane region" description="Helical" evidence="9">
    <location>
        <begin position="536"/>
        <end position="553"/>
    </location>
</feature>
<feature type="transmembrane region" description="Helical" evidence="9">
    <location>
        <begin position="473"/>
        <end position="497"/>
    </location>
</feature>
<dbReference type="Proteomes" id="UP001225788">
    <property type="component" value="Plasmid unnamed1"/>
</dbReference>
<feature type="transmembrane region" description="Helical" evidence="9">
    <location>
        <begin position="12"/>
        <end position="32"/>
    </location>
</feature>
<proteinExistence type="inferred from homology"/>
<dbReference type="RefSeq" id="WP_306161651.1">
    <property type="nucleotide sequence ID" value="NZ_CP132315.1"/>
</dbReference>
<evidence type="ECO:0000256" key="1">
    <source>
        <dbReference type="ARBA" id="ARBA00004429"/>
    </source>
</evidence>
<evidence type="ECO:0000313" key="10">
    <source>
        <dbReference type="EMBL" id="WLS05177.1"/>
    </source>
</evidence>
<dbReference type="SUPFAM" id="SSF82866">
    <property type="entry name" value="Multidrug efflux transporter AcrB transmembrane domain"/>
    <property type="match status" value="2"/>
</dbReference>
<dbReference type="NCBIfam" id="NF000282">
    <property type="entry name" value="RND_permease_1"/>
    <property type="match status" value="1"/>
</dbReference>
<accession>A0ABY9KDW8</accession>
<dbReference type="SUPFAM" id="SSF82714">
    <property type="entry name" value="Multidrug efflux transporter AcrB TolC docking domain, DN and DC subdomains"/>
    <property type="match status" value="2"/>
</dbReference>
<dbReference type="Gene3D" id="1.20.1640.10">
    <property type="entry name" value="Multidrug efflux transporter AcrB transmembrane domain"/>
    <property type="match status" value="2"/>
</dbReference>
<evidence type="ECO:0000256" key="5">
    <source>
        <dbReference type="ARBA" id="ARBA00022519"/>
    </source>
</evidence>
<comment type="subcellular location">
    <subcellularLocation>
        <location evidence="1 9">Cell inner membrane</location>
        <topology evidence="1 9">Multi-pass membrane protein</topology>
    </subcellularLocation>
</comment>
<feature type="transmembrane region" description="Helical" evidence="9">
    <location>
        <begin position="921"/>
        <end position="946"/>
    </location>
</feature>
<evidence type="ECO:0000256" key="6">
    <source>
        <dbReference type="ARBA" id="ARBA00022692"/>
    </source>
</evidence>
<dbReference type="Gene3D" id="3.30.70.1440">
    <property type="entry name" value="Multidrug efflux transporter AcrB pore domain"/>
    <property type="match status" value="1"/>
</dbReference>
<dbReference type="Pfam" id="PF00873">
    <property type="entry name" value="ACR_tran"/>
    <property type="match status" value="1"/>
</dbReference>
<keyword evidence="4" id="KW-1003">Cell membrane</keyword>
<evidence type="ECO:0000256" key="3">
    <source>
        <dbReference type="ARBA" id="ARBA00022448"/>
    </source>
</evidence>
<feature type="transmembrane region" description="Helical" evidence="9">
    <location>
        <begin position="895"/>
        <end position="915"/>
    </location>
</feature>
<dbReference type="SUPFAM" id="SSF82693">
    <property type="entry name" value="Multidrug efflux transporter AcrB pore domain, PN1, PN2, PC1 and PC2 subdomains"/>
    <property type="match status" value="4"/>
</dbReference>
<feature type="transmembrane region" description="Helical" evidence="9">
    <location>
        <begin position="441"/>
        <end position="467"/>
    </location>
</feature>
<evidence type="ECO:0000256" key="7">
    <source>
        <dbReference type="ARBA" id="ARBA00022989"/>
    </source>
</evidence>
<dbReference type="Gene3D" id="3.30.2090.10">
    <property type="entry name" value="Multidrug efflux transporter AcrB TolC docking domain, DN and DC subdomains"/>
    <property type="match status" value="2"/>
</dbReference>